<keyword evidence="3" id="KW-1185">Reference proteome</keyword>
<evidence type="ECO:0000256" key="1">
    <source>
        <dbReference type="SAM" id="MobiDB-lite"/>
    </source>
</evidence>
<dbReference type="Proteomes" id="UP001630127">
    <property type="component" value="Unassembled WGS sequence"/>
</dbReference>
<proteinExistence type="predicted"/>
<accession>A0ABD2YB64</accession>
<dbReference type="PANTHER" id="PTHR34950:SF15">
    <property type="entry name" value="REMORIN C-TERMINAL DOMAIN-CONTAINING PROTEIN"/>
    <property type="match status" value="1"/>
</dbReference>
<feature type="compositionally biased region" description="Polar residues" evidence="1">
    <location>
        <begin position="69"/>
        <end position="88"/>
    </location>
</feature>
<evidence type="ECO:0000313" key="3">
    <source>
        <dbReference type="Proteomes" id="UP001630127"/>
    </source>
</evidence>
<gene>
    <name evidence="2" type="ORF">ACH5RR_034522</name>
</gene>
<protein>
    <submittedName>
        <fullName evidence="2">Uncharacterized protein</fullName>
    </submittedName>
</protein>
<organism evidence="2 3">
    <name type="scientific">Cinchona calisaya</name>
    <dbReference type="NCBI Taxonomy" id="153742"/>
    <lineage>
        <taxon>Eukaryota</taxon>
        <taxon>Viridiplantae</taxon>
        <taxon>Streptophyta</taxon>
        <taxon>Embryophyta</taxon>
        <taxon>Tracheophyta</taxon>
        <taxon>Spermatophyta</taxon>
        <taxon>Magnoliopsida</taxon>
        <taxon>eudicotyledons</taxon>
        <taxon>Gunneridae</taxon>
        <taxon>Pentapetalae</taxon>
        <taxon>asterids</taxon>
        <taxon>lamiids</taxon>
        <taxon>Gentianales</taxon>
        <taxon>Rubiaceae</taxon>
        <taxon>Cinchonoideae</taxon>
        <taxon>Cinchoneae</taxon>
        <taxon>Cinchona</taxon>
    </lineage>
</organism>
<dbReference type="EMBL" id="JBJUIK010000014">
    <property type="protein sequence ID" value="KAL3504681.1"/>
    <property type="molecule type" value="Genomic_DNA"/>
</dbReference>
<feature type="compositionally biased region" description="Low complexity" evidence="1">
    <location>
        <begin position="49"/>
        <end position="63"/>
    </location>
</feature>
<dbReference type="AlphaFoldDB" id="A0ABD2YB64"/>
<feature type="compositionally biased region" description="Basic and acidic residues" evidence="1">
    <location>
        <begin position="16"/>
        <end position="38"/>
    </location>
</feature>
<evidence type="ECO:0000313" key="2">
    <source>
        <dbReference type="EMBL" id="KAL3504681.1"/>
    </source>
</evidence>
<feature type="region of interest" description="Disordered" evidence="1">
    <location>
        <begin position="13"/>
        <end position="88"/>
    </location>
</feature>
<comment type="caution">
    <text evidence="2">The sequence shown here is derived from an EMBL/GenBank/DDBJ whole genome shotgun (WGS) entry which is preliminary data.</text>
</comment>
<name>A0ABD2YB64_9GENT</name>
<reference evidence="2 3" key="1">
    <citation type="submission" date="2024-11" db="EMBL/GenBank/DDBJ databases">
        <title>A near-complete genome assembly of Cinchona calisaya.</title>
        <authorList>
            <person name="Lian D.C."/>
            <person name="Zhao X.W."/>
            <person name="Wei L."/>
        </authorList>
    </citation>
    <scope>NUCLEOTIDE SEQUENCE [LARGE SCALE GENOMIC DNA]</scope>
    <source>
        <tissue evidence="2">Nenye</tissue>
    </source>
</reference>
<sequence>MATASGAIAEAYMTKRTYEEKMKRMEKINEKAGDKKEADDADQSTNIANKSKNSSGGFFSGMFKKVHDSSTANFPSSDSSVQSLNAKN</sequence>
<dbReference type="PANTHER" id="PTHR34950">
    <property type="entry name" value="OS04G0457400 PROTEIN"/>
    <property type="match status" value="1"/>
</dbReference>